<dbReference type="RefSeq" id="WP_143165976.1">
    <property type="nucleotide sequence ID" value="NZ_FQXS01000010.1"/>
</dbReference>
<evidence type="ECO:0000313" key="1">
    <source>
        <dbReference type="EMBL" id="SHH81117.1"/>
    </source>
</evidence>
<dbReference type="OrthoDB" id="9971328at2"/>
<evidence type="ECO:0000313" key="2">
    <source>
        <dbReference type="Proteomes" id="UP000184139"/>
    </source>
</evidence>
<dbReference type="EMBL" id="FQXS01000010">
    <property type="protein sequence ID" value="SHH81117.1"/>
    <property type="molecule type" value="Genomic_DNA"/>
</dbReference>
<keyword evidence="2" id="KW-1185">Reference proteome</keyword>
<organism evidence="1 2">
    <name type="scientific">Desulfofustis glycolicus DSM 9705</name>
    <dbReference type="NCBI Taxonomy" id="1121409"/>
    <lineage>
        <taxon>Bacteria</taxon>
        <taxon>Pseudomonadati</taxon>
        <taxon>Thermodesulfobacteriota</taxon>
        <taxon>Desulfobulbia</taxon>
        <taxon>Desulfobulbales</taxon>
        <taxon>Desulfocapsaceae</taxon>
        <taxon>Desulfofustis</taxon>
    </lineage>
</organism>
<reference evidence="1 2" key="1">
    <citation type="submission" date="2016-11" db="EMBL/GenBank/DDBJ databases">
        <authorList>
            <person name="Jaros S."/>
            <person name="Januszkiewicz K."/>
            <person name="Wedrychowicz H."/>
        </authorList>
    </citation>
    <scope>NUCLEOTIDE SEQUENCE [LARGE SCALE GENOMIC DNA]</scope>
    <source>
        <strain evidence="1 2">DSM 9705</strain>
    </source>
</reference>
<dbReference type="AlphaFoldDB" id="A0A1M5W0W4"/>
<dbReference type="Proteomes" id="UP000184139">
    <property type="component" value="Unassembled WGS sequence"/>
</dbReference>
<accession>A0A1M5W0W4</accession>
<proteinExistence type="predicted"/>
<name>A0A1M5W0W4_9BACT</name>
<gene>
    <name evidence="1" type="ORF">SAMN02745124_02013</name>
</gene>
<sequence length="98" mass="11512">MASKSNHSNWKMDDVKSYEIHEIPGQRTRTVEIVVTEGALKGNKAIVITMPDKLRGFFPEIDTKIFRDEKPRIFSLKKIYHNYLNRKRNPLQKESQPI</sequence>
<protein>
    <submittedName>
        <fullName evidence="1">Uncharacterized protein</fullName>
    </submittedName>
</protein>